<accession>A0A4C1XT68</accession>
<evidence type="ECO:0000256" key="1">
    <source>
        <dbReference type="SAM" id="MobiDB-lite"/>
    </source>
</evidence>
<gene>
    <name evidence="2" type="ORF">EVAR_48437_1</name>
</gene>
<evidence type="ECO:0000313" key="3">
    <source>
        <dbReference type="Proteomes" id="UP000299102"/>
    </source>
</evidence>
<proteinExistence type="predicted"/>
<dbReference type="InterPro" id="IPR036397">
    <property type="entry name" value="RNaseH_sf"/>
</dbReference>
<dbReference type="EMBL" id="BGZK01000937">
    <property type="protein sequence ID" value="GBP65734.1"/>
    <property type="molecule type" value="Genomic_DNA"/>
</dbReference>
<sequence length="223" mass="24342">MFRAAPGAARARVSARPAQGARLLSSFAVITVAILQLHTKFVVSNSGLILPSVISLGSVSSPARVRPPPPPAPPPPIGTFATLSTYVFVTLTIWDTLEANSPPYSTDDRRAPNLNVEEHPLKTTLARVARQWSAVGMATIGYVEFEILKHPPYQPDPASSNFYIFPKSKECLKGQRFQYDEAVVAAVQEFLGAQIGERPPLHGAQSNRSTRSTPRTAWKIRRT</sequence>
<keyword evidence="3" id="KW-1185">Reference proteome</keyword>
<evidence type="ECO:0000313" key="2">
    <source>
        <dbReference type="EMBL" id="GBP65734.1"/>
    </source>
</evidence>
<feature type="region of interest" description="Disordered" evidence="1">
    <location>
        <begin position="197"/>
        <end position="223"/>
    </location>
</feature>
<dbReference type="Proteomes" id="UP000299102">
    <property type="component" value="Unassembled WGS sequence"/>
</dbReference>
<feature type="compositionally biased region" description="Polar residues" evidence="1">
    <location>
        <begin position="204"/>
        <end position="215"/>
    </location>
</feature>
<comment type="caution">
    <text evidence="2">The sequence shown here is derived from an EMBL/GenBank/DDBJ whole genome shotgun (WGS) entry which is preliminary data.</text>
</comment>
<dbReference type="GO" id="GO:0003676">
    <property type="term" value="F:nucleic acid binding"/>
    <property type="evidence" value="ECO:0007669"/>
    <property type="project" value="InterPro"/>
</dbReference>
<name>A0A4C1XT68_EUMVA</name>
<dbReference type="Gene3D" id="3.30.420.10">
    <property type="entry name" value="Ribonuclease H-like superfamily/Ribonuclease H"/>
    <property type="match status" value="1"/>
</dbReference>
<organism evidence="2 3">
    <name type="scientific">Eumeta variegata</name>
    <name type="common">Bagworm moth</name>
    <name type="synonym">Eumeta japonica</name>
    <dbReference type="NCBI Taxonomy" id="151549"/>
    <lineage>
        <taxon>Eukaryota</taxon>
        <taxon>Metazoa</taxon>
        <taxon>Ecdysozoa</taxon>
        <taxon>Arthropoda</taxon>
        <taxon>Hexapoda</taxon>
        <taxon>Insecta</taxon>
        <taxon>Pterygota</taxon>
        <taxon>Neoptera</taxon>
        <taxon>Endopterygota</taxon>
        <taxon>Lepidoptera</taxon>
        <taxon>Glossata</taxon>
        <taxon>Ditrysia</taxon>
        <taxon>Tineoidea</taxon>
        <taxon>Psychidae</taxon>
        <taxon>Oiketicinae</taxon>
        <taxon>Eumeta</taxon>
    </lineage>
</organism>
<dbReference type="AlphaFoldDB" id="A0A4C1XT68"/>
<protein>
    <submittedName>
        <fullName evidence="2">Uncharacterized protein</fullName>
    </submittedName>
</protein>
<reference evidence="2 3" key="1">
    <citation type="journal article" date="2019" name="Commun. Biol.">
        <title>The bagworm genome reveals a unique fibroin gene that provides high tensile strength.</title>
        <authorList>
            <person name="Kono N."/>
            <person name="Nakamura H."/>
            <person name="Ohtoshi R."/>
            <person name="Tomita M."/>
            <person name="Numata K."/>
            <person name="Arakawa K."/>
        </authorList>
    </citation>
    <scope>NUCLEOTIDE SEQUENCE [LARGE SCALE GENOMIC DNA]</scope>
</reference>